<accession>I9PWJ4</accession>
<evidence type="ECO:0000313" key="2">
    <source>
        <dbReference type="Proteomes" id="UP000003741"/>
    </source>
</evidence>
<gene>
    <name evidence="1" type="ORF">HMPREF1062_05349</name>
</gene>
<dbReference type="Proteomes" id="UP000003741">
    <property type="component" value="Unassembled WGS sequence"/>
</dbReference>
<name>I9PWJ4_9BACE</name>
<proteinExistence type="predicted"/>
<dbReference type="PATRIC" id="fig|997874.3.peg.5484"/>
<dbReference type="HOGENOM" id="CLU_147186_0_0_10"/>
<dbReference type="EMBL" id="AGXG01000119">
    <property type="protein sequence ID" value="EIY21096.1"/>
    <property type="molecule type" value="Genomic_DNA"/>
</dbReference>
<sequence length="148" mass="17301">MSLFPLKKNKNKKTEKRESYRICFGTWDKIIENMRKEELIKQLQECAPLLANAVSHMVEYIQDRCPAAYPSKEQTEAVNDYLHSVHADGDGSMSEKNCEHRRIASQNITIAAIRILDSRQLDRLQNVLDHIAYDREYYMPERGCGMHR</sequence>
<dbReference type="AlphaFoldDB" id="I9PWJ4"/>
<protein>
    <submittedName>
        <fullName evidence="1">Uncharacterized protein</fullName>
    </submittedName>
</protein>
<keyword evidence="2" id="KW-1185">Reference proteome</keyword>
<reference evidence="1 2" key="1">
    <citation type="submission" date="2012-02" db="EMBL/GenBank/DDBJ databases">
        <title>The Genome Sequence of Bacteroides cellulosilyticus CL02T12C19.</title>
        <authorList>
            <consortium name="The Broad Institute Genome Sequencing Platform"/>
            <person name="Earl A."/>
            <person name="Ward D."/>
            <person name="Feldgarden M."/>
            <person name="Gevers D."/>
            <person name="Zitomersky N.L."/>
            <person name="Coyne M.J."/>
            <person name="Comstock L.E."/>
            <person name="Young S.K."/>
            <person name="Zeng Q."/>
            <person name="Gargeya S."/>
            <person name="Fitzgerald M."/>
            <person name="Haas B."/>
            <person name="Abouelleil A."/>
            <person name="Alvarado L."/>
            <person name="Arachchi H.M."/>
            <person name="Berlin A."/>
            <person name="Chapman S.B."/>
            <person name="Gearin G."/>
            <person name="Goldberg J."/>
            <person name="Griggs A."/>
            <person name="Gujja S."/>
            <person name="Hansen M."/>
            <person name="Heiman D."/>
            <person name="Howarth C."/>
            <person name="Larimer J."/>
            <person name="Lui A."/>
            <person name="MacDonald P.J.P."/>
            <person name="McCowen C."/>
            <person name="Montmayeur A."/>
            <person name="Murphy C."/>
            <person name="Neiman D."/>
            <person name="Pearson M."/>
            <person name="Priest M."/>
            <person name="Roberts A."/>
            <person name="Saif S."/>
            <person name="Shea T."/>
            <person name="Sisk P."/>
            <person name="Stolte C."/>
            <person name="Sykes S."/>
            <person name="Wortman J."/>
            <person name="Nusbaum C."/>
            <person name="Birren B."/>
        </authorList>
    </citation>
    <scope>NUCLEOTIDE SEQUENCE [LARGE SCALE GENOMIC DNA]</scope>
    <source>
        <strain evidence="1 2">CL02T12C19</strain>
    </source>
</reference>
<comment type="caution">
    <text evidence="1">The sequence shown here is derived from an EMBL/GenBank/DDBJ whole genome shotgun (WGS) entry which is preliminary data.</text>
</comment>
<evidence type="ECO:0000313" key="1">
    <source>
        <dbReference type="EMBL" id="EIY21096.1"/>
    </source>
</evidence>
<organism evidence="1 2">
    <name type="scientific">Bacteroides cellulosilyticus CL02T12C19</name>
    <dbReference type="NCBI Taxonomy" id="997874"/>
    <lineage>
        <taxon>Bacteria</taxon>
        <taxon>Pseudomonadati</taxon>
        <taxon>Bacteroidota</taxon>
        <taxon>Bacteroidia</taxon>
        <taxon>Bacteroidales</taxon>
        <taxon>Bacteroidaceae</taxon>
        <taxon>Bacteroides</taxon>
    </lineage>
</organism>